<dbReference type="AlphaFoldDB" id="A0A2G1VTB1"/>
<proteinExistence type="predicted"/>
<evidence type="ECO:0000256" key="1">
    <source>
        <dbReference type="ARBA" id="ARBA00023002"/>
    </source>
</evidence>
<sequence length="308" mass="34194">MALLLIRNNKEYEAWIDALHEADPSLEVLTPETVKDPKAITMAVTWKAPNGSFEPYPNLKVIGSMGAGVDHLFNDPSLPKDVTLTRVVDEKLASDMQEFVLTLCLSHIKNLPLYRNLQDQSQWKPTQYKRVPDVQIGILGFGTLGQAVGKALQQTGFQVSGWSHSRKEVEGIKSYTQDELDDFLAQAEILVCLLPLTEETEGILNASLFSKLPKGAYLINVARGGHLVDADLIEALDNNHLSGAALDVFHNEPLPQDHPFWNRKDILITPHVASMSNAASVAPQIAENYRRMEKGEELKNTVSQKKGY</sequence>
<evidence type="ECO:0000313" key="4">
    <source>
        <dbReference type="EMBL" id="PHQ29984.1"/>
    </source>
</evidence>
<protein>
    <submittedName>
        <fullName evidence="4">Glyoxylate/hydroxypyruvate reductase A</fullName>
    </submittedName>
</protein>
<accession>A0A2G1VTB1</accession>
<comment type="caution">
    <text evidence="4">The sequence shown here is derived from an EMBL/GenBank/DDBJ whole genome shotgun (WGS) entry which is preliminary data.</text>
</comment>
<dbReference type="PANTHER" id="PTHR43333">
    <property type="entry name" value="2-HACID_DH_C DOMAIN-CONTAINING PROTEIN"/>
    <property type="match status" value="1"/>
</dbReference>
<dbReference type="EMBL" id="NQXA01000003">
    <property type="protein sequence ID" value="PHQ29984.1"/>
    <property type="molecule type" value="Genomic_DNA"/>
</dbReference>
<name>A0A2G1VTB1_9FLAO</name>
<dbReference type="InterPro" id="IPR036291">
    <property type="entry name" value="NAD(P)-bd_dom_sf"/>
</dbReference>
<dbReference type="Pfam" id="PF02826">
    <property type="entry name" value="2-Hacid_dh_C"/>
    <property type="match status" value="1"/>
</dbReference>
<keyword evidence="4" id="KW-0670">Pyruvate</keyword>
<dbReference type="Proteomes" id="UP000229433">
    <property type="component" value="Unassembled WGS sequence"/>
</dbReference>
<keyword evidence="1" id="KW-0560">Oxidoreductase</keyword>
<evidence type="ECO:0000259" key="3">
    <source>
        <dbReference type="Pfam" id="PF02826"/>
    </source>
</evidence>
<dbReference type="GO" id="GO:0016616">
    <property type="term" value="F:oxidoreductase activity, acting on the CH-OH group of donors, NAD or NADP as acceptor"/>
    <property type="evidence" value="ECO:0007669"/>
    <property type="project" value="UniProtKB-ARBA"/>
</dbReference>
<dbReference type="InterPro" id="IPR006140">
    <property type="entry name" value="D-isomer_DH_NAD-bd"/>
</dbReference>
<dbReference type="Gene3D" id="3.40.50.720">
    <property type="entry name" value="NAD(P)-binding Rossmann-like Domain"/>
    <property type="match status" value="2"/>
</dbReference>
<dbReference type="PANTHER" id="PTHR43333:SF1">
    <property type="entry name" value="D-ISOMER SPECIFIC 2-HYDROXYACID DEHYDROGENASE NAD-BINDING DOMAIN-CONTAINING PROTEIN"/>
    <property type="match status" value="1"/>
</dbReference>
<organism evidence="4 5">
    <name type="scientific">Leeuwenhoekiella nanhaiensis</name>
    <dbReference type="NCBI Taxonomy" id="1655491"/>
    <lineage>
        <taxon>Bacteria</taxon>
        <taxon>Pseudomonadati</taxon>
        <taxon>Bacteroidota</taxon>
        <taxon>Flavobacteriia</taxon>
        <taxon>Flavobacteriales</taxon>
        <taxon>Flavobacteriaceae</taxon>
        <taxon>Leeuwenhoekiella</taxon>
    </lineage>
</organism>
<evidence type="ECO:0000313" key="5">
    <source>
        <dbReference type="Proteomes" id="UP000229433"/>
    </source>
</evidence>
<dbReference type="OrthoDB" id="9805416at2"/>
<dbReference type="GO" id="GO:0051287">
    <property type="term" value="F:NAD binding"/>
    <property type="evidence" value="ECO:0007669"/>
    <property type="project" value="InterPro"/>
</dbReference>
<evidence type="ECO:0000256" key="2">
    <source>
        <dbReference type="ARBA" id="ARBA00023027"/>
    </source>
</evidence>
<dbReference type="PROSITE" id="PS00671">
    <property type="entry name" value="D_2_HYDROXYACID_DH_3"/>
    <property type="match status" value="1"/>
</dbReference>
<dbReference type="RefSeq" id="WP_099645825.1">
    <property type="nucleotide sequence ID" value="NZ_KZ319289.1"/>
</dbReference>
<feature type="domain" description="D-isomer specific 2-hydroxyacid dehydrogenase NAD-binding" evidence="3">
    <location>
        <begin position="102"/>
        <end position="273"/>
    </location>
</feature>
<dbReference type="InterPro" id="IPR029753">
    <property type="entry name" value="D-isomer_DH_CS"/>
</dbReference>
<keyword evidence="2" id="KW-0520">NAD</keyword>
<gene>
    <name evidence="4" type="ORF">CJ305_08455</name>
</gene>
<dbReference type="CDD" id="cd12164">
    <property type="entry name" value="GDH_like_2"/>
    <property type="match status" value="1"/>
</dbReference>
<dbReference type="SUPFAM" id="SSF51735">
    <property type="entry name" value="NAD(P)-binding Rossmann-fold domains"/>
    <property type="match status" value="1"/>
</dbReference>
<dbReference type="SUPFAM" id="SSF52283">
    <property type="entry name" value="Formate/glycerate dehydrogenase catalytic domain-like"/>
    <property type="match status" value="1"/>
</dbReference>
<keyword evidence="5" id="KW-1185">Reference proteome</keyword>
<reference evidence="4 5" key="1">
    <citation type="submission" date="2017-08" db="EMBL/GenBank/DDBJ databases">
        <title>The whole genome shortgun sequences of strain Leeuwenhoekiella nanhaiensis G18 from the South China Sea.</title>
        <authorList>
            <person name="Liu Q."/>
        </authorList>
    </citation>
    <scope>NUCLEOTIDE SEQUENCE [LARGE SCALE GENOMIC DNA]</scope>
    <source>
        <strain evidence="4 5">G18</strain>
    </source>
</reference>